<evidence type="ECO:0000256" key="1">
    <source>
        <dbReference type="SAM" id="MobiDB-lite"/>
    </source>
</evidence>
<dbReference type="Proteomes" id="UP000315377">
    <property type="component" value="Chromosome"/>
</dbReference>
<feature type="compositionally biased region" description="Basic residues" evidence="1">
    <location>
        <begin position="302"/>
        <end position="330"/>
    </location>
</feature>
<organism evidence="2 3">
    <name type="scientific">Paenibacillus thiaminolyticus</name>
    <name type="common">Bacillus thiaminolyticus</name>
    <dbReference type="NCBI Taxonomy" id="49283"/>
    <lineage>
        <taxon>Bacteria</taxon>
        <taxon>Bacillati</taxon>
        <taxon>Bacillota</taxon>
        <taxon>Bacilli</taxon>
        <taxon>Bacillales</taxon>
        <taxon>Paenibacillaceae</taxon>
        <taxon>Paenibacillus</taxon>
    </lineage>
</organism>
<gene>
    <name evidence="2" type="ORF">FLT43_23915</name>
</gene>
<sequence length="450" mass="48189">MPPCQRNLQPLRKRSCLSAEICIVQKGVARAVKPIGITSRPRRMLSVVIIHLKSSTQGGKAMRKKMVLLTLAAAMVMSMGLTGCVTTKDNVTTRSTKNNMRTRTTHDGIYPLGMNPNLDTNANKYHGTRYGTRGYGVDGVRGYGVDGTRTRGYGVDGIGTRGYGVDGMGTRGYGVDGIRGLGRGLGMDGIGTRGYGLDGMRGYGADGVGTRGYGVDGSTHGYGTHGYGTHGYGTHNYGITGYGVDSSRLHGYGTGTHSMTNMHMNKKIADKIARMKGVKSANVMLTNNNAYVAVSTDGHMKTKGTAKGTHHLKTTGTHHLKTKATHHRGTGAKSLSSKGGTGNLNARSKTHAHNIGTTGDVSEDLKKRIAEIVKKDAPQCNQVYVSANPDFVQQMNQFMKSSAAGHPLTGFSSQFQDMVHRIFPTQEAGKTTQMNVSHPKRMHKMAPGVR</sequence>
<dbReference type="AlphaFoldDB" id="A0AAP9J3P4"/>
<feature type="compositionally biased region" description="Polar residues" evidence="1">
    <location>
        <begin position="333"/>
        <end position="347"/>
    </location>
</feature>
<reference evidence="2 3" key="1">
    <citation type="submission" date="2019-07" db="EMBL/GenBank/DDBJ databases">
        <title>Paenibacillus thiaminolyticus NRRL B-4156.</title>
        <authorList>
            <person name="Hehnly C."/>
            <person name="Zhang L."/>
        </authorList>
    </citation>
    <scope>NUCLEOTIDE SEQUENCE [LARGE SCALE GENOMIC DNA]</scope>
    <source>
        <strain evidence="2 3">NRRL B-4156</strain>
    </source>
</reference>
<dbReference type="EMBL" id="CP041405">
    <property type="protein sequence ID" value="QDM46175.1"/>
    <property type="molecule type" value="Genomic_DNA"/>
</dbReference>
<accession>A0AAP9J3P4</accession>
<evidence type="ECO:0000313" key="3">
    <source>
        <dbReference type="Proteomes" id="UP000315377"/>
    </source>
</evidence>
<evidence type="ECO:0008006" key="4">
    <source>
        <dbReference type="Google" id="ProtNLM"/>
    </source>
</evidence>
<feature type="region of interest" description="Disordered" evidence="1">
    <location>
        <begin position="430"/>
        <end position="450"/>
    </location>
</feature>
<proteinExistence type="predicted"/>
<feature type="region of interest" description="Disordered" evidence="1">
    <location>
        <begin position="302"/>
        <end position="362"/>
    </location>
</feature>
<dbReference type="Pfam" id="PF09580">
    <property type="entry name" value="Spore_YhcN_YlaJ"/>
    <property type="match status" value="1"/>
</dbReference>
<name>A0AAP9J3P4_PANTH</name>
<protein>
    <recommendedName>
        <fullName evidence="4">YhcN/YlaJ family sporulation lipoprotein</fullName>
    </recommendedName>
</protein>
<evidence type="ECO:0000313" key="2">
    <source>
        <dbReference type="EMBL" id="QDM46175.1"/>
    </source>
</evidence>
<dbReference type="InterPro" id="IPR019076">
    <property type="entry name" value="Spore_lipoprot_YhcN/YlaJ-like"/>
</dbReference>